<dbReference type="Gene3D" id="3.30.565.10">
    <property type="entry name" value="Histidine kinase-like ATPase, C-terminal domain"/>
    <property type="match status" value="1"/>
</dbReference>
<organism evidence="6 7">
    <name type="scientific">Babesia microti (strain RI)</name>
    <dbReference type="NCBI Taxonomy" id="1133968"/>
    <lineage>
        <taxon>Eukaryota</taxon>
        <taxon>Sar</taxon>
        <taxon>Alveolata</taxon>
        <taxon>Apicomplexa</taxon>
        <taxon>Aconoidasida</taxon>
        <taxon>Piroplasmida</taxon>
        <taxon>Babesiidae</taxon>
        <taxon>Babesia</taxon>
    </lineage>
</organism>
<feature type="domain" description="MutL C-terminal dimerisation" evidence="4">
    <location>
        <begin position="538"/>
        <end position="705"/>
    </location>
</feature>
<dbReference type="Gene3D" id="3.30.1370.100">
    <property type="entry name" value="MutL, C-terminal domain, regulatory subdomain"/>
    <property type="match status" value="1"/>
</dbReference>
<keyword evidence="6" id="KW-0540">Nuclease</keyword>
<dbReference type="KEGG" id="bmic:BMR1_01G01970"/>
<gene>
    <name evidence="6" type="ORF">BMR1_01G01970</name>
</gene>
<keyword evidence="6" id="KW-0255">Endonuclease</keyword>
<dbReference type="RefSeq" id="XP_021337445.1">
    <property type="nucleotide sequence ID" value="XM_021482848.1"/>
</dbReference>
<dbReference type="GO" id="GO:0016887">
    <property type="term" value="F:ATP hydrolysis activity"/>
    <property type="evidence" value="ECO:0007669"/>
    <property type="project" value="InterPro"/>
</dbReference>
<keyword evidence="2" id="KW-0227">DNA damage</keyword>
<dbReference type="InterPro" id="IPR036890">
    <property type="entry name" value="HATPase_C_sf"/>
</dbReference>
<evidence type="ECO:0000313" key="6">
    <source>
        <dbReference type="EMBL" id="SIO73343.1"/>
    </source>
</evidence>
<dbReference type="EC" id="3.1.-.-" evidence="6"/>
<dbReference type="GO" id="GO:0005524">
    <property type="term" value="F:ATP binding"/>
    <property type="evidence" value="ECO:0007669"/>
    <property type="project" value="InterPro"/>
</dbReference>
<dbReference type="SUPFAM" id="SSF55874">
    <property type="entry name" value="ATPase domain of HSP90 chaperone/DNA topoisomerase II/histidine kinase"/>
    <property type="match status" value="1"/>
</dbReference>
<dbReference type="OrthoDB" id="10263226at2759"/>
<protein>
    <submittedName>
        <fullName evidence="6">Mismatch repair endonuclease PMS2</fullName>
        <ecNumber evidence="6">3.1.-.-</ecNumber>
    </submittedName>
</protein>
<sequence>MGGGRVSCYTLTMGVGMNMKVISEPCRNESSSLQLLVDVSCVVKELLENALDASATEIDVSLVDGGCESIEVKDNGTGIREEDFELLAIRNTTSKISKFEDLTTRLSTFGFRGEALHSIATLSTLVVKTRIRDSTEGWNLTFDHQGNLLSKVKCLMSLGTIVTSIKLFSVFPVRRQQLIKGWANKIKFTVDMVQQYALFYPSIRITLTNKPTNGKTTILFSSPGNYTSIRDITSFIYGKKLIQKMNEWGYTCDEFEISGLISDLDSEFNPPIQILFVNGRPVTSQKSICHAILNAYRQYSNKARPSFILNLTLNLQEIDVNCSPDKRTIYITIEEYIITTIKIQLHKFFEAQGINTKSGYIVSMPTLDISQAGRSKHTLSDITNLHKLHNSPDKSSLAADESQQAASHENSIADSGAHCFKLKRYKVECDEPFVMETESEAVFGFENTHPTNGTAIRSSGFGDTKNCKVNEGVDLSQQCNYIVERVLCFDLKQYKQQSTLLKQHLSQKKLQTTENTTKNAISHDPKRIEKRTFKMMEICGQFNKGFIITKLASYDRNDKFKYSLFIIDQHAADEKARFETLNKRVKINCQKLIQPVFVKVPPSHLAVALDNASVLECNGFTMCGSSDHGLYIATFPVLFSHVLGENDFLEFLEKIYSFNAIYGKDLNGTSSHVWDYFQSTPRPPKIWSILANRACRSAVKIGDDLNRGKMEQIKDTLGDLDHPWNCPHGRPTIKCLATAAELTAAAQNLPCQFDFI</sequence>
<evidence type="ECO:0000256" key="3">
    <source>
        <dbReference type="SAM" id="MobiDB-lite"/>
    </source>
</evidence>
<dbReference type="Pfam" id="PF01119">
    <property type="entry name" value="DNA_mis_repair"/>
    <property type="match status" value="1"/>
</dbReference>
<comment type="similarity">
    <text evidence="1">Belongs to the DNA mismatch repair MutL/HexB family.</text>
</comment>
<dbReference type="EMBL" id="FO082871">
    <property type="protein sequence ID" value="SIO73343.1"/>
    <property type="molecule type" value="Genomic_DNA"/>
</dbReference>
<dbReference type="Pfam" id="PF13589">
    <property type="entry name" value="HATPase_c_3"/>
    <property type="match status" value="1"/>
</dbReference>
<dbReference type="InterPro" id="IPR037198">
    <property type="entry name" value="MutL_C_sf"/>
</dbReference>
<proteinExistence type="inferred from homology"/>
<dbReference type="InterPro" id="IPR014721">
    <property type="entry name" value="Ribsml_uS5_D2-typ_fold_subgr"/>
</dbReference>
<reference evidence="6 7" key="1">
    <citation type="journal article" date="2012" name="Nucleic Acids Res.">
        <title>Sequencing of the smallest Apicomplexan genome from the human pathogen Babesia microti.</title>
        <authorList>
            <person name="Cornillot E."/>
            <person name="Hadj-Kaddour K."/>
            <person name="Dassouli A."/>
            <person name="Noel B."/>
            <person name="Ranwez V."/>
            <person name="Vacherie B."/>
            <person name="Augagneur Y."/>
            <person name="Bres V."/>
            <person name="Duclos A."/>
            <person name="Randazzo S."/>
            <person name="Carcy B."/>
            <person name="Debierre-Grockiego F."/>
            <person name="Delbecq S."/>
            <person name="Moubri-Menage K."/>
            <person name="Shams-Eldin H."/>
            <person name="Usmani-Brown S."/>
            <person name="Bringaud F."/>
            <person name="Wincker P."/>
            <person name="Vivares C.P."/>
            <person name="Schwarz R.T."/>
            <person name="Schetters T.P."/>
            <person name="Krause P.J."/>
            <person name="Gorenflot A."/>
            <person name="Berry V."/>
            <person name="Barbe V."/>
            <person name="Ben Mamoun C."/>
        </authorList>
    </citation>
    <scope>NUCLEOTIDE SEQUENCE [LARGE SCALE GENOMIC DNA]</scope>
    <source>
        <strain evidence="6 7">RI</strain>
    </source>
</reference>
<feature type="region of interest" description="Disordered" evidence="3">
    <location>
        <begin position="390"/>
        <end position="410"/>
    </location>
</feature>
<dbReference type="InterPro" id="IPR042121">
    <property type="entry name" value="MutL_C_regsub"/>
</dbReference>
<evidence type="ECO:0000256" key="1">
    <source>
        <dbReference type="ARBA" id="ARBA00006082"/>
    </source>
</evidence>
<dbReference type="InterPro" id="IPR020568">
    <property type="entry name" value="Ribosomal_Su5_D2-typ_SF"/>
</dbReference>
<accession>A0A1N6LWU9</accession>
<dbReference type="GO" id="GO:0030983">
    <property type="term" value="F:mismatched DNA binding"/>
    <property type="evidence" value="ECO:0007669"/>
    <property type="project" value="InterPro"/>
</dbReference>
<reference evidence="6 7" key="3">
    <citation type="journal article" date="2016" name="Sci. Rep.">
        <title>Genome-wide diversity and gene expression profiling of Babesia microti isolates identify polymorphic genes that mediate host-pathogen interactions.</title>
        <authorList>
            <person name="Silva J.C."/>
            <person name="Cornillot E."/>
            <person name="McCracken C."/>
            <person name="Usmani-Brown S."/>
            <person name="Dwivedi A."/>
            <person name="Ifeonu O.O."/>
            <person name="Crabtree J."/>
            <person name="Gotia H.T."/>
            <person name="Virji A.Z."/>
            <person name="Reynes C."/>
            <person name="Colinge J."/>
            <person name="Kumar V."/>
            <person name="Lawres L."/>
            <person name="Pazzi J.E."/>
            <person name="Pablo J.V."/>
            <person name="Hung C."/>
            <person name="Brancato J."/>
            <person name="Kumari P."/>
            <person name="Orvis J."/>
            <person name="Tretina K."/>
            <person name="Chibucos M."/>
            <person name="Ott S."/>
            <person name="Sadzewicz L."/>
            <person name="Sengamalay N."/>
            <person name="Shetty A.C."/>
            <person name="Su Q."/>
            <person name="Tallon L."/>
            <person name="Fraser C.M."/>
            <person name="Frutos R."/>
            <person name="Molina D.M."/>
            <person name="Krause P.J."/>
            <person name="Ben Mamoun C."/>
        </authorList>
    </citation>
    <scope>NUCLEOTIDE SEQUENCE [LARGE SCALE GENOMIC DNA]</scope>
    <source>
        <strain evidence="6 7">RI</strain>
    </source>
</reference>
<dbReference type="SUPFAM" id="SSF54211">
    <property type="entry name" value="Ribosomal protein S5 domain 2-like"/>
    <property type="match status" value="1"/>
</dbReference>
<dbReference type="Pfam" id="PF08676">
    <property type="entry name" value="MutL_C"/>
    <property type="match status" value="1"/>
</dbReference>
<evidence type="ECO:0000259" key="5">
    <source>
        <dbReference type="SMART" id="SM01340"/>
    </source>
</evidence>
<dbReference type="GO" id="GO:0006298">
    <property type="term" value="P:mismatch repair"/>
    <property type="evidence" value="ECO:0007669"/>
    <property type="project" value="InterPro"/>
</dbReference>
<dbReference type="Gene3D" id="3.30.1540.20">
    <property type="entry name" value="MutL, C-terminal domain, dimerisation subdomain"/>
    <property type="match status" value="1"/>
</dbReference>
<reference evidence="6 7" key="2">
    <citation type="journal article" date="2013" name="PLoS ONE">
        <title>Whole genome mapping and re-organization of the nuclear and mitochondrial genomes of Babesia microti isolates.</title>
        <authorList>
            <person name="Cornillot E."/>
            <person name="Dassouli A."/>
            <person name="Garg A."/>
            <person name="Pachikara N."/>
            <person name="Randazzo S."/>
            <person name="Depoix D."/>
            <person name="Carcy B."/>
            <person name="Delbecq S."/>
            <person name="Frutos R."/>
            <person name="Silva J.C."/>
            <person name="Sutton R."/>
            <person name="Krause P.J."/>
            <person name="Mamoun C.B."/>
        </authorList>
    </citation>
    <scope>NUCLEOTIDE SEQUENCE [LARGE SCALE GENOMIC DNA]</scope>
    <source>
        <strain evidence="6 7">RI</strain>
    </source>
</reference>
<dbReference type="Gene3D" id="3.30.230.10">
    <property type="match status" value="1"/>
</dbReference>
<dbReference type="InterPro" id="IPR002099">
    <property type="entry name" value="MutL/Mlh/PMS"/>
</dbReference>
<dbReference type="SMART" id="SM00853">
    <property type="entry name" value="MutL_C"/>
    <property type="match status" value="1"/>
</dbReference>
<dbReference type="InterPro" id="IPR014790">
    <property type="entry name" value="MutL_C"/>
</dbReference>
<dbReference type="GO" id="GO:0032389">
    <property type="term" value="C:MutLalpha complex"/>
    <property type="evidence" value="ECO:0007669"/>
    <property type="project" value="TreeGrafter"/>
</dbReference>
<keyword evidence="6" id="KW-0378">Hydrolase</keyword>
<feature type="compositionally biased region" description="Polar residues" evidence="3">
    <location>
        <begin position="401"/>
        <end position="410"/>
    </location>
</feature>
<dbReference type="VEuPathDB" id="PiroplasmaDB:BMR1_01G01970"/>
<dbReference type="InterPro" id="IPR038973">
    <property type="entry name" value="MutL/Mlh/Pms-like"/>
</dbReference>
<dbReference type="PROSITE" id="PS00058">
    <property type="entry name" value="DNA_MISMATCH_REPAIR_1"/>
    <property type="match status" value="1"/>
</dbReference>
<dbReference type="SUPFAM" id="SSF118116">
    <property type="entry name" value="DNA mismatch repair protein MutL"/>
    <property type="match status" value="1"/>
</dbReference>
<feature type="domain" description="DNA mismatch repair protein S5" evidence="5">
    <location>
        <begin position="233"/>
        <end position="350"/>
    </location>
</feature>
<dbReference type="GO" id="GO:0140664">
    <property type="term" value="F:ATP-dependent DNA damage sensor activity"/>
    <property type="evidence" value="ECO:0007669"/>
    <property type="project" value="InterPro"/>
</dbReference>
<dbReference type="GeneID" id="24423466"/>
<dbReference type="CDD" id="cd16926">
    <property type="entry name" value="HATPase_MutL-MLH-PMS-like"/>
    <property type="match status" value="1"/>
</dbReference>
<keyword evidence="7" id="KW-1185">Reference proteome</keyword>
<evidence type="ECO:0000313" key="7">
    <source>
        <dbReference type="Proteomes" id="UP000002899"/>
    </source>
</evidence>
<dbReference type="GO" id="GO:0004519">
    <property type="term" value="F:endonuclease activity"/>
    <property type="evidence" value="ECO:0007669"/>
    <property type="project" value="UniProtKB-KW"/>
</dbReference>
<evidence type="ECO:0000259" key="4">
    <source>
        <dbReference type="SMART" id="SM00853"/>
    </source>
</evidence>
<dbReference type="InterPro" id="IPR013507">
    <property type="entry name" value="DNA_mismatch_S5_2-like"/>
</dbReference>
<dbReference type="FunFam" id="3.30.565.10:FF:000017">
    <property type="entry name" value="PMS1 homolog 1, mismatch repair system component"/>
    <property type="match status" value="1"/>
</dbReference>
<dbReference type="InterPro" id="IPR014762">
    <property type="entry name" value="DNA_mismatch_repair_CS"/>
</dbReference>
<name>A0A1N6LWU9_BABMR</name>
<dbReference type="PANTHER" id="PTHR10073:SF52">
    <property type="entry name" value="MISMATCH REPAIR ENDONUCLEASE PMS2"/>
    <property type="match status" value="1"/>
</dbReference>
<evidence type="ECO:0000256" key="2">
    <source>
        <dbReference type="ARBA" id="ARBA00022763"/>
    </source>
</evidence>
<dbReference type="NCBIfam" id="TIGR00585">
    <property type="entry name" value="mutl"/>
    <property type="match status" value="1"/>
</dbReference>
<dbReference type="CDD" id="cd00782">
    <property type="entry name" value="MutL_Trans"/>
    <property type="match status" value="1"/>
</dbReference>
<dbReference type="PANTHER" id="PTHR10073">
    <property type="entry name" value="DNA MISMATCH REPAIR PROTEIN MLH, PMS, MUTL"/>
    <property type="match status" value="1"/>
</dbReference>
<dbReference type="Proteomes" id="UP000002899">
    <property type="component" value="Chromosome I"/>
</dbReference>
<dbReference type="AlphaFoldDB" id="A0A1N6LWU9"/>
<dbReference type="SMART" id="SM01340">
    <property type="entry name" value="DNA_mis_repair"/>
    <property type="match status" value="1"/>
</dbReference>
<dbReference type="InterPro" id="IPR042120">
    <property type="entry name" value="MutL_C_dimsub"/>
</dbReference>